<protein>
    <recommendedName>
        <fullName evidence="4">DUF1573 domain-containing protein</fullName>
    </recommendedName>
</protein>
<dbReference type="InterPro" id="IPR011467">
    <property type="entry name" value="DUF1573"/>
</dbReference>
<evidence type="ECO:0000313" key="2">
    <source>
        <dbReference type="EMBL" id="OGY60436.1"/>
    </source>
</evidence>
<gene>
    <name evidence="2" type="ORF">A3I31_01060</name>
</gene>
<comment type="caution">
    <text evidence="2">The sequence shown here is derived from an EMBL/GenBank/DDBJ whole genome shotgun (WGS) entry which is preliminary data.</text>
</comment>
<evidence type="ECO:0000313" key="3">
    <source>
        <dbReference type="Proteomes" id="UP000178808"/>
    </source>
</evidence>
<name>A0A1G1Z8P5_9BACT</name>
<evidence type="ECO:0000256" key="1">
    <source>
        <dbReference type="SAM" id="Phobius"/>
    </source>
</evidence>
<keyword evidence="1" id="KW-0472">Membrane</keyword>
<reference evidence="2 3" key="1">
    <citation type="journal article" date="2016" name="Nat. Commun.">
        <title>Thousands of microbial genomes shed light on interconnected biogeochemical processes in an aquifer system.</title>
        <authorList>
            <person name="Anantharaman K."/>
            <person name="Brown C.T."/>
            <person name="Hug L.A."/>
            <person name="Sharon I."/>
            <person name="Castelle C.J."/>
            <person name="Probst A.J."/>
            <person name="Thomas B.C."/>
            <person name="Singh A."/>
            <person name="Wilkins M.J."/>
            <person name="Karaoz U."/>
            <person name="Brodie E.L."/>
            <person name="Williams K.H."/>
            <person name="Hubbard S.S."/>
            <person name="Banfield J.F."/>
        </authorList>
    </citation>
    <scope>NUCLEOTIDE SEQUENCE [LARGE SCALE GENOMIC DNA]</scope>
</reference>
<accession>A0A1G1Z8P5</accession>
<evidence type="ECO:0008006" key="4">
    <source>
        <dbReference type="Google" id="ProtNLM"/>
    </source>
</evidence>
<dbReference type="InterPro" id="IPR013783">
    <property type="entry name" value="Ig-like_fold"/>
</dbReference>
<keyword evidence="1" id="KW-0812">Transmembrane</keyword>
<dbReference type="EMBL" id="MHIZ01000017">
    <property type="protein sequence ID" value="OGY60436.1"/>
    <property type="molecule type" value="Genomic_DNA"/>
</dbReference>
<feature type="transmembrane region" description="Helical" evidence="1">
    <location>
        <begin position="12"/>
        <end position="32"/>
    </location>
</feature>
<keyword evidence="1" id="KW-1133">Transmembrane helix</keyword>
<dbReference type="Proteomes" id="UP000178808">
    <property type="component" value="Unassembled WGS sequence"/>
</dbReference>
<dbReference type="AlphaFoldDB" id="A0A1G1Z8P5"/>
<organism evidence="2 3">
    <name type="scientific">Candidatus Colwellbacteria bacterium RIFCSPLOWO2_02_FULL_44_20b</name>
    <dbReference type="NCBI Taxonomy" id="1797691"/>
    <lineage>
        <taxon>Bacteria</taxon>
        <taxon>Candidatus Colwelliibacteriota</taxon>
    </lineage>
</organism>
<proteinExistence type="predicted"/>
<dbReference type="PANTHER" id="PTHR37833:SF1">
    <property type="entry name" value="SIGNAL PEPTIDE PROTEIN"/>
    <property type="match status" value="1"/>
</dbReference>
<dbReference type="Pfam" id="PF07610">
    <property type="entry name" value="DUF1573"/>
    <property type="match status" value="1"/>
</dbReference>
<dbReference type="PANTHER" id="PTHR37833">
    <property type="entry name" value="LIPOPROTEIN-RELATED"/>
    <property type="match status" value="1"/>
</dbReference>
<sequence length="176" mass="18587">MGFFISMKQSTTLFIFVGVIVLFLVGVVLIAWPSASNVPEETASVSDSSPSTLKLSESSFDFGTISMKAGKVQRMFGVTNTGTTPVEVEKLYTSCMCTTAKWTQGDDRRGPFGMPGHASVPALNATLQPGETANVQVEFDPAAHGPAGIGPVNRLVYLDTGSGTPLEFEFTASVTP</sequence>
<dbReference type="Gene3D" id="2.60.40.10">
    <property type="entry name" value="Immunoglobulins"/>
    <property type="match status" value="1"/>
</dbReference>